<evidence type="ECO:0000256" key="1">
    <source>
        <dbReference type="ARBA" id="ARBA00023125"/>
    </source>
</evidence>
<dbReference type="SUPFAM" id="SSF47413">
    <property type="entry name" value="lambda repressor-like DNA-binding domains"/>
    <property type="match status" value="1"/>
</dbReference>
<reference evidence="3" key="1">
    <citation type="submission" date="2022-08" db="EMBL/GenBank/DDBJ databases">
        <title>Alicyclobacillus dauci DSM2870, complete genome.</title>
        <authorList>
            <person name="Wang Q."/>
            <person name="Cai R."/>
            <person name="Wang Z."/>
        </authorList>
    </citation>
    <scope>NUCLEOTIDE SEQUENCE</scope>
    <source>
        <strain evidence="3">DSM 28700</strain>
    </source>
</reference>
<dbReference type="Proteomes" id="UP001164803">
    <property type="component" value="Chromosome"/>
</dbReference>
<evidence type="ECO:0000313" key="4">
    <source>
        <dbReference type="Proteomes" id="UP001164803"/>
    </source>
</evidence>
<name>A0ABY6Z4R6_9BACL</name>
<evidence type="ECO:0000313" key="3">
    <source>
        <dbReference type="EMBL" id="WAH37872.1"/>
    </source>
</evidence>
<sequence>MEWFKLGELAQRLKYYRKLRRMSVRDLAKLAHVSISYIYAIEAGARGSNATKLGQIAEALGVQLSDLWGDSRTDD</sequence>
<protein>
    <submittedName>
        <fullName evidence="3">Helix-turn-helix domain-containing protein</fullName>
    </submittedName>
</protein>
<dbReference type="InterPro" id="IPR001387">
    <property type="entry name" value="Cro/C1-type_HTH"/>
</dbReference>
<dbReference type="CDD" id="cd00093">
    <property type="entry name" value="HTH_XRE"/>
    <property type="match status" value="1"/>
</dbReference>
<dbReference type="EMBL" id="CP104064">
    <property type="protein sequence ID" value="WAH37872.1"/>
    <property type="molecule type" value="Genomic_DNA"/>
</dbReference>
<keyword evidence="4" id="KW-1185">Reference proteome</keyword>
<gene>
    <name evidence="3" type="ORF">NZD86_05050</name>
</gene>
<organism evidence="3 4">
    <name type="scientific">Alicyclobacillus dauci</name>
    <dbReference type="NCBI Taxonomy" id="1475485"/>
    <lineage>
        <taxon>Bacteria</taxon>
        <taxon>Bacillati</taxon>
        <taxon>Bacillota</taxon>
        <taxon>Bacilli</taxon>
        <taxon>Bacillales</taxon>
        <taxon>Alicyclobacillaceae</taxon>
        <taxon>Alicyclobacillus</taxon>
    </lineage>
</organism>
<accession>A0ABY6Z4R6</accession>
<evidence type="ECO:0000259" key="2">
    <source>
        <dbReference type="PROSITE" id="PS50943"/>
    </source>
</evidence>
<proteinExistence type="predicted"/>
<keyword evidence="1" id="KW-0238">DNA-binding</keyword>
<dbReference type="SMART" id="SM00530">
    <property type="entry name" value="HTH_XRE"/>
    <property type="match status" value="1"/>
</dbReference>
<dbReference type="PANTHER" id="PTHR46797">
    <property type="entry name" value="HTH-TYPE TRANSCRIPTIONAL REGULATOR"/>
    <property type="match status" value="1"/>
</dbReference>
<dbReference type="Pfam" id="PF01381">
    <property type="entry name" value="HTH_3"/>
    <property type="match status" value="1"/>
</dbReference>
<dbReference type="RefSeq" id="WP_268045403.1">
    <property type="nucleotide sequence ID" value="NZ_CP104064.1"/>
</dbReference>
<dbReference type="InterPro" id="IPR010982">
    <property type="entry name" value="Lambda_DNA-bd_dom_sf"/>
</dbReference>
<feature type="domain" description="HTH cro/C1-type" evidence="2">
    <location>
        <begin position="13"/>
        <end position="67"/>
    </location>
</feature>
<dbReference type="InterPro" id="IPR050807">
    <property type="entry name" value="TransReg_Diox_bact_type"/>
</dbReference>
<dbReference type="Gene3D" id="1.10.260.40">
    <property type="entry name" value="lambda repressor-like DNA-binding domains"/>
    <property type="match status" value="1"/>
</dbReference>
<dbReference type="PANTHER" id="PTHR46797:SF1">
    <property type="entry name" value="METHYLPHOSPHONATE SYNTHASE"/>
    <property type="match status" value="1"/>
</dbReference>
<dbReference type="PROSITE" id="PS50943">
    <property type="entry name" value="HTH_CROC1"/>
    <property type="match status" value="1"/>
</dbReference>